<comment type="catalytic activity">
    <reaction evidence="8">
        <text>ATP + H2O + cellular proteinSide 1 = ADP + phosphate + cellular proteinSide 2.</text>
        <dbReference type="EC" id="7.4.2.8"/>
    </reaction>
</comment>
<dbReference type="PANTHER" id="PTHR30258">
    <property type="entry name" value="TYPE II SECRETION SYSTEM PROTEIN GSPE-RELATED"/>
    <property type="match status" value="1"/>
</dbReference>
<keyword evidence="2" id="KW-0813">Transport</keyword>
<keyword evidence="6" id="KW-1278">Translocase</keyword>
<reference evidence="10 11" key="1">
    <citation type="journal article" date="2020" name="J Geophys Res Biogeosci">
        <title>Magnetotaxis as an Adaptation to Enable Bacterial Shuttling of Microbial Sulfur and Sulfur Cycling Across Aquatic Oxic#Anoxic Interfaces.</title>
        <authorList>
            <person name="Li J."/>
            <person name="Liu P."/>
            <person name="Wang J."/>
            <person name="Roberts A.P."/>
            <person name="Pan Y."/>
        </authorList>
    </citation>
    <scope>NUCLEOTIDE SEQUENCE [LARGE SCALE GENOMIC DNA]</scope>
    <source>
        <strain evidence="10 11">MYR-1_YQ</strain>
    </source>
</reference>
<keyword evidence="4" id="KW-0067">ATP-binding</keyword>
<dbReference type="Gene3D" id="3.30.450.90">
    <property type="match status" value="1"/>
</dbReference>
<dbReference type="CDD" id="cd01129">
    <property type="entry name" value="PulE-GspE-like"/>
    <property type="match status" value="1"/>
</dbReference>
<gene>
    <name evidence="10" type="primary">gspE</name>
    <name evidence="10" type="ORF">HWQ67_07865</name>
</gene>
<dbReference type="InterPro" id="IPR037257">
    <property type="entry name" value="T2SS_E_N_sf"/>
</dbReference>
<proteinExistence type="inferred from homology"/>
<keyword evidence="11" id="KW-1185">Reference proteome</keyword>
<dbReference type="PROSITE" id="PS00662">
    <property type="entry name" value="T2SP_E"/>
    <property type="match status" value="1"/>
</dbReference>
<dbReference type="InterPro" id="IPR007831">
    <property type="entry name" value="T2SS_GspE_N"/>
</dbReference>
<dbReference type="EMBL" id="JABXWD010000113">
    <property type="protein sequence ID" value="MBV6341498.1"/>
    <property type="molecule type" value="Genomic_DNA"/>
</dbReference>
<dbReference type="PANTHER" id="PTHR30258:SF2">
    <property type="entry name" value="COMG OPERON PROTEIN 1"/>
    <property type="match status" value="1"/>
</dbReference>
<comment type="similarity">
    <text evidence="1">Belongs to the GSP E family.</text>
</comment>
<organism evidence="10 11">
    <name type="scientific">Candidatus Magnetobacterium casense</name>
    <dbReference type="NCBI Taxonomy" id="1455061"/>
    <lineage>
        <taxon>Bacteria</taxon>
        <taxon>Pseudomonadati</taxon>
        <taxon>Nitrospirota</taxon>
        <taxon>Thermodesulfovibrionia</taxon>
        <taxon>Thermodesulfovibrionales</taxon>
        <taxon>Candidatus Magnetobacteriaceae</taxon>
        <taxon>Candidatus Magnetobacterium</taxon>
    </lineage>
</organism>
<dbReference type="Pfam" id="PF05157">
    <property type="entry name" value="MshEN"/>
    <property type="match status" value="1"/>
</dbReference>
<evidence type="ECO:0000256" key="4">
    <source>
        <dbReference type="ARBA" id="ARBA00022840"/>
    </source>
</evidence>
<keyword evidence="3" id="KW-0547">Nucleotide-binding</keyword>
<dbReference type="SUPFAM" id="SSF52540">
    <property type="entry name" value="P-loop containing nucleoside triphosphate hydrolases"/>
    <property type="match status" value="1"/>
</dbReference>
<evidence type="ECO:0000256" key="7">
    <source>
        <dbReference type="ARBA" id="ARBA00024382"/>
    </source>
</evidence>
<feature type="domain" description="Bacterial type II secretion system protein E" evidence="9">
    <location>
        <begin position="325"/>
        <end position="339"/>
    </location>
</feature>
<evidence type="ECO:0000256" key="5">
    <source>
        <dbReference type="ARBA" id="ARBA00022927"/>
    </source>
</evidence>
<comment type="caution">
    <text evidence="10">The sequence shown here is derived from an EMBL/GenBank/DDBJ whole genome shotgun (WGS) entry which is preliminary data.</text>
</comment>
<accession>A0ABS6RZ84</accession>
<dbReference type="Gene3D" id="3.30.300.160">
    <property type="entry name" value="Type II secretion system, protein E, N-terminal domain"/>
    <property type="match status" value="1"/>
</dbReference>
<dbReference type="NCBIfam" id="TIGR02533">
    <property type="entry name" value="type_II_gspE"/>
    <property type="match status" value="1"/>
</dbReference>
<dbReference type="EC" id="7.4.2.8" evidence="7"/>
<dbReference type="SUPFAM" id="SSF160246">
    <property type="entry name" value="EspE N-terminal domain-like"/>
    <property type="match status" value="1"/>
</dbReference>
<name>A0ABS6RZ84_9BACT</name>
<evidence type="ECO:0000256" key="6">
    <source>
        <dbReference type="ARBA" id="ARBA00022967"/>
    </source>
</evidence>
<evidence type="ECO:0000259" key="9">
    <source>
        <dbReference type="PROSITE" id="PS00662"/>
    </source>
</evidence>
<evidence type="ECO:0000256" key="2">
    <source>
        <dbReference type="ARBA" id="ARBA00022448"/>
    </source>
</evidence>
<dbReference type="InterPro" id="IPR001482">
    <property type="entry name" value="T2SS/T4SS_dom"/>
</dbReference>
<evidence type="ECO:0000256" key="8">
    <source>
        <dbReference type="ARBA" id="ARBA00034006"/>
    </source>
</evidence>
<evidence type="ECO:0000313" key="10">
    <source>
        <dbReference type="EMBL" id="MBV6341498.1"/>
    </source>
</evidence>
<dbReference type="Gene3D" id="3.40.50.300">
    <property type="entry name" value="P-loop containing nucleotide triphosphate hydrolases"/>
    <property type="match status" value="1"/>
</dbReference>
<dbReference type="InterPro" id="IPR027417">
    <property type="entry name" value="P-loop_NTPase"/>
</dbReference>
<evidence type="ECO:0000256" key="1">
    <source>
        <dbReference type="ARBA" id="ARBA00006611"/>
    </source>
</evidence>
<sequence length="521" mass="57151">MGDAEKFLEIGDDSLDLSLLKEISLTYARGNLVLPLRRDGDTLRALVSGTQGMFALHELARTMGLTPEAIKVEQERLLDLINHAYGMIGSAAEVMSDMAEGDFDSVARTFQSPHDIMELTEDAPIIRLLNALLQQAVKENASDIHIEPYEKELIVRMRIDGMLRKVIAPPKIIQDALISRIKIMSDLDIAEKRLPQDGRIRLLVGGKDVDVRVSIIPSAFGQRAVLRLLDRKRGLIGLDQLGMSPRCQETLARMLASAHGIILVTGPTGSGKTTTLYAALNSIYSDEKNIITIEDPVEYQMRGVCQINVNHKIGLTFAKGLRSILRHDPDIIMVGEIRDIETAEIAIQASLTGHLVLSTLHTNDAASAITRLVDMGIEPFLIASSVVGVLAQRLLRKVCPECVQRVVPSAVELDYFRSDATPPELLSRGAGCQRCNHTGYWGRIGIFELLEIDSGVISLIDKGVDYTRIKTHAVNNAMTTLRADGLSRVAAGITTLAEVLRVTQKDHADPTTVRTSYDLSI</sequence>
<evidence type="ECO:0000256" key="3">
    <source>
        <dbReference type="ARBA" id="ARBA00022741"/>
    </source>
</evidence>
<dbReference type="Proteomes" id="UP001196980">
    <property type="component" value="Unassembled WGS sequence"/>
</dbReference>
<protein>
    <recommendedName>
        <fullName evidence="7">protein-secreting ATPase</fullName>
        <ecNumber evidence="7">7.4.2.8</ecNumber>
    </recommendedName>
</protein>
<dbReference type="Pfam" id="PF00437">
    <property type="entry name" value="T2SSE"/>
    <property type="match status" value="1"/>
</dbReference>
<keyword evidence="5" id="KW-0653">Protein transport</keyword>
<dbReference type="InterPro" id="IPR013369">
    <property type="entry name" value="T2SS_GspE"/>
</dbReference>
<evidence type="ECO:0000313" key="11">
    <source>
        <dbReference type="Proteomes" id="UP001196980"/>
    </source>
</evidence>
<dbReference type="InterPro" id="IPR003593">
    <property type="entry name" value="AAA+_ATPase"/>
</dbReference>
<dbReference type="SMART" id="SM00382">
    <property type="entry name" value="AAA"/>
    <property type="match status" value="1"/>
</dbReference>